<sequence>MKHYKLYVDKSSSCINDCNGKTIEQSFSSLKPAFDVIKNSNSYDLTIVTIKEDHYDGQDNYGFKVLGKRFELKSQSSVDTMVVIIDCQGSGFGLSIENSDHFLLGHIKFQNCTHSRGAALQIIQSKGLLLYTEFEANSAYYGACIYSDHSLIDIYVSLSAVGANHVQYNSIGGDIHAVSQSNIRILGNSIFHNIYLRNQSTVEIRDQNTKVINIQCDSGSTATKATRTVPSVQEDACSNDLVCGEPVVDPNYVPTYLSCWANDDSSCFFNGMSFEVVKLSDESRVSIEAINKVVLESPFKNVDSTRSHDNSNAYLFGLSSQVKGILIGYLSLPINGKSLRFNISGSNLAFTMQINGNPTPLLTVQETEQFSIQTDTLYFEEEVTHTIRLELTTSFIEPITRTFGITVIDEPNIQIFYSRNVCGDGILDEDGDRDITCLTDSREHIKCNNGNLDDNFQVCYKQLSKRNDCSPRTVPKGHMSPGYYYEYDTLGELLSNQFVWRLSGSEHFQFGINILTGEEADAPLFQFDYCDQERYQVIEDPYRGMVYEIPPELFVKPMPQCTYSSSTKMYSSSEEMRKSMATNLNIDASLSGGYAGLEGNVALTIEKSNLEARSTSTTSTKHLFVSEVNCTMAYVEIGNLPFHPRILERFASMTSTIEMLDIIKTYGNYYYKSGYLGGQLKQITTTSHQITSQQEEEELSASASASLGASVSKPFIKGSAELSFSISGSMSEQRQQEIQQSTSRSNLITWGGAPGSFSPIKPNSFQSPSTYSAWSETIDQFPVPINYKLAPIRDLINEKWLSKIINPITSQPKSVKQVWMEMEEVWYNQNLIEKTIVNQDSSILYEYTLVLVLDQLPTNDSLIPSINYSYQNKQNQTVNGTILLDEYIHTTPSGQEFKFKFPVQTNGANSPPPICLKQNYYPNYNETMMNDIKATFDQVTLCQGGIRQLQTPLTFYFTSKNDLIRDPITAPKFTFNNIQTSNITNMNSQLISWNLGKGFQFNNNLLVNSTTETDYGCSIALERTWGPQIPQNTLDNKSRNQIRNVSAPGIARFADNLYDRLYFGFNTGNGIYLEGRKTWYPIATTTAENSAFKNFYPNNYYYHHFYTAQYFYRDTSLFNVKYSEQYLGMSARINWIMVFLAEGTNNWIWDIKSYNIFQLPKGIINLSSRDKTYPLLPLELNGLRSDYYFPNYNFPLDGGINSLNNDFNLNAPNDPVEFFSVN</sequence>
<dbReference type="InParanoid" id="A0A152A1B6"/>
<dbReference type="OrthoDB" id="21110at2759"/>
<dbReference type="EMBL" id="LODT01000018">
    <property type="protein sequence ID" value="KYR00042.1"/>
    <property type="molecule type" value="Genomic_DNA"/>
</dbReference>
<dbReference type="Proteomes" id="UP000076078">
    <property type="component" value="Unassembled WGS sequence"/>
</dbReference>
<evidence type="ECO:0000256" key="2">
    <source>
        <dbReference type="ARBA" id="ARBA00022525"/>
    </source>
</evidence>
<name>A0A152A1B6_TIELA</name>
<evidence type="ECO:0000259" key="5">
    <source>
        <dbReference type="PROSITE" id="PS51412"/>
    </source>
</evidence>
<evidence type="ECO:0000313" key="7">
    <source>
        <dbReference type="Proteomes" id="UP000076078"/>
    </source>
</evidence>
<accession>A0A152A1B6</accession>
<evidence type="ECO:0000256" key="1">
    <source>
        <dbReference type="ARBA" id="ARBA00004613"/>
    </source>
</evidence>
<evidence type="ECO:0000256" key="4">
    <source>
        <dbReference type="ARBA" id="ARBA00023157"/>
    </source>
</evidence>
<dbReference type="GO" id="GO:0005576">
    <property type="term" value="C:extracellular region"/>
    <property type="evidence" value="ECO:0007669"/>
    <property type="project" value="UniProtKB-SubCell"/>
</dbReference>
<evidence type="ECO:0000313" key="6">
    <source>
        <dbReference type="EMBL" id="KYR00042.1"/>
    </source>
</evidence>
<dbReference type="InterPro" id="IPR020864">
    <property type="entry name" value="MACPF"/>
</dbReference>
<dbReference type="PROSITE" id="PS51412">
    <property type="entry name" value="MACPF_2"/>
    <property type="match status" value="1"/>
</dbReference>
<keyword evidence="3" id="KW-0204">Cytolysis</keyword>
<protein>
    <recommendedName>
        <fullName evidence="5">MACPF domain-containing protein</fullName>
    </recommendedName>
</protein>
<dbReference type="PANTHER" id="PTHR45742">
    <property type="entry name" value="COMPLEMENT COMPONENT C6"/>
    <property type="match status" value="1"/>
</dbReference>
<dbReference type="OMA" id="SARINWI"/>
<reference evidence="6 7" key="1">
    <citation type="submission" date="2015-12" db="EMBL/GenBank/DDBJ databases">
        <title>Dictyostelia acquired genes for synthesis and detection of signals that induce cell-type specialization by lateral gene transfer from prokaryotes.</title>
        <authorList>
            <person name="Gloeckner G."/>
            <person name="Schaap P."/>
        </authorList>
    </citation>
    <scope>NUCLEOTIDE SEQUENCE [LARGE SCALE GENOMIC DNA]</scope>
    <source>
        <strain evidence="6 7">TK</strain>
    </source>
</reference>
<keyword evidence="7" id="KW-1185">Reference proteome</keyword>
<evidence type="ECO:0000256" key="3">
    <source>
        <dbReference type="ARBA" id="ARBA00022852"/>
    </source>
</evidence>
<dbReference type="GO" id="GO:0031640">
    <property type="term" value="P:killing of cells of another organism"/>
    <property type="evidence" value="ECO:0007669"/>
    <property type="project" value="UniProtKB-KW"/>
</dbReference>
<comment type="subcellular location">
    <subcellularLocation>
        <location evidence="1">Secreted</location>
    </subcellularLocation>
</comment>
<dbReference type="Pfam" id="PF01823">
    <property type="entry name" value="MACPF"/>
    <property type="match status" value="1"/>
</dbReference>
<comment type="caution">
    <text evidence="6">The sequence shown here is derived from an EMBL/GenBank/DDBJ whole genome shotgun (WGS) entry which is preliminary data.</text>
</comment>
<dbReference type="AlphaFoldDB" id="A0A152A1B6"/>
<gene>
    <name evidence="6" type="ORF">DLAC_03540</name>
</gene>
<keyword evidence="4" id="KW-1015">Disulfide bond</keyword>
<feature type="domain" description="MACPF" evidence="5">
    <location>
        <begin position="491"/>
        <end position="826"/>
    </location>
</feature>
<organism evidence="6 7">
    <name type="scientific">Tieghemostelium lacteum</name>
    <name type="common">Slime mold</name>
    <name type="synonym">Dictyostelium lacteum</name>
    <dbReference type="NCBI Taxonomy" id="361077"/>
    <lineage>
        <taxon>Eukaryota</taxon>
        <taxon>Amoebozoa</taxon>
        <taxon>Evosea</taxon>
        <taxon>Eumycetozoa</taxon>
        <taxon>Dictyostelia</taxon>
        <taxon>Dictyosteliales</taxon>
        <taxon>Raperosteliaceae</taxon>
        <taxon>Tieghemostelium</taxon>
    </lineage>
</organism>
<keyword evidence="2" id="KW-0964">Secreted</keyword>
<proteinExistence type="predicted"/>
<dbReference type="PANTHER" id="PTHR45742:SF8">
    <property type="entry name" value="FLOCCULATION PROTEIN FLO11"/>
    <property type="match status" value="1"/>
</dbReference>